<feature type="compositionally biased region" description="Basic and acidic residues" evidence="1">
    <location>
        <begin position="257"/>
        <end position="275"/>
    </location>
</feature>
<feature type="region of interest" description="Disordered" evidence="1">
    <location>
        <begin position="229"/>
        <end position="299"/>
    </location>
</feature>
<dbReference type="PANTHER" id="PTHR31968:SF4">
    <property type="entry name" value="SERINE_ARGININE-RELATED PROTEIN 53"/>
    <property type="match status" value="1"/>
</dbReference>
<dbReference type="GO" id="GO:0005634">
    <property type="term" value="C:nucleus"/>
    <property type="evidence" value="ECO:0007669"/>
    <property type="project" value="TreeGrafter"/>
</dbReference>
<feature type="compositionally biased region" description="Basic and acidic residues" evidence="1">
    <location>
        <begin position="89"/>
        <end position="124"/>
    </location>
</feature>
<feature type="compositionally biased region" description="Basic and acidic residues" evidence="1">
    <location>
        <begin position="164"/>
        <end position="173"/>
    </location>
</feature>
<comment type="caution">
    <text evidence="2">The sequence shown here is derived from an EMBL/GenBank/DDBJ whole genome shotgun (WGS) entry which is preliminary data.</text>
</comment>
<feature type="non-terminal residue" evidence="2">
    <location>
        <position position="299"/>
    </location>
</feature>
<feature type="compositionally biased region" description="Basic residues" evidence="1">
    <location>
        <begin position="142"/>
        <end position="151"/>
    </location>
</feature>
<dbReference type="PANTHER" id="PTHR31968">
    <property type="entry name" value="SERINE/ARGININE-RELATED PROTEIN 53"/>
    <property type="match status" value="1"/>
</dbReference>
<evidence type="ECO:0000256" key="1">
    <source>
        <dbReference type="SAM" id="MobiDB-lite"/>
    </source>
</evidence>
<name>A0AAE0G9T1_9CHLO</name>
<gene>
    <name evidence="2" type="ORF">CYMTET_17818</name>
</gene>
<keyword evidence="3" id="KW-1185">Reference proteome</keyword>
<feature type="compositionally biased region" description="Basic residues" evidence="1">
    <location>
        <begin position="74"/>
        <end position="88"/>
    </location>
</feature>
<evidence type="ECO:0000313" key="2">
    <source>
        <dbReference type="EMBL" id="KAK3273975.1"/>
    </source>
</evidence>
<sequence>MEEEEAAKLYDTFQRLGGGAARHKHGLGYSTDDRFGSSKAQEERDPKTYTRYGDRGDELNKQSDARRSPIRTQSARRSRSRSASRKSYHNTEKSSRASRNRLRDRSRSRGRSDRHHSGSREGRSRIRSGSRPRPSLDGRTKKLDRHNRARRLSPAQLRAQMKQQLEEASRKDTTASALPEGNVGEDAEGKGGTRTGWERFEFTKNAPLYGDTEEDIMNPDELTQNMSTLGKQKAKQLERRHKSHDTAMFGGAAPAKASRDSIRQGESEKANERRGGLAKLPGESIGNGVSAELQSLLEE</sequence>
<evidence type="ECO:0000313" key="3">
    <source>
        <dbReference type="Proteomes" id="UP001190700"/>
    </source>
</evidence>
<dbReference type="GO" id="GO:0005737">
    <property type="term" value="C:cytoplasm"/>
    <property type="evidence" value="ECO:0007669"/>
    <property type="project" value="TreeGrafter"/>
</dbReference>
<dbReference type="Proteomes" id="UP001190700">
    <property type="component" value="Unassembled WGS sequence"/>
</dbReference>
<feature type="region of interest" description="Disordered" evidence="1">
    <location>
        <begin position="16"/>
        <end position="217"/>
    </location>
</feature>
<reference evidence="2 3" key="1">
    <citation type="journal article" date="2015" name="Genome Biol. Evol.">
        <title>Comparative Genomics of a Bacterivorous Green Alga Reveals Evolutionary Causalities and Consequences of Phago-Mixotrophic Mode of Nutrition.</title>
        <authorList>
            <person name="Burns J.A."/>
            <person name="Paasch A."/>
            <person name="Narechania A."/>
            <person name="Kim E."/>
        </authorList>
    </citation>
    <scope>NUCLEOTIDE SEQUENCE [LARGE SCALE GENOMIC DNA]</scope>
    <source>
        <strain evidence="2 3">PLY_AMNH</strain>
    </source>
</reference>
<feature type="compositionally biased region" description="Basic and acidic residues" evidence="1">
    <location>
        <begin position="31"/>
        <end position="67"/>
    </location>
</feature>
<dbReference type="GO" id="GO:0000380">
    <property type="term" value="P:alternative mRNA splicing, via spliceosome"/>
    <property type="evidence" value="ECO:0007669"/>
    <property type="project" value="InterPro"/>
</dbReference>
<proteinExistence type="predicted"/>
<dbReference type="InterPro" id="IPR034604">
    <property type="entry name" value="SRRP53"/>
</dbReference>
<dbReference type="AlphaFoldDB" id="A0AAE0G9T1"/>
<dbReference type="EMBL" id="LGRX02008070">
    <property type="protein sequence ID" value="KAK3273975.1"/>
    <property type="molecule type" value="Genomic_DNA"/>
</dbReference>
<feature type="compositionally biased region" description="Basic and acidic residues" evidence="1">
    <location>
        <begin position="187"/>
        <end position="202"/>
    </location>
</feature>
<protein>
    <submittedName>
        <fullName evidence="2">Uncharacterized protein</fullName>
    </submittedName>
</protein>
<organism evidence="2 3">
    <name type="scientific">Cymbomonas tetramitiformis</name>
    <dbReference type="NCBI Taxonomy" id="36881"/>
    <lineage>
        <taxon>Eukaryota</taxon>
        <taxon>Viridiplantae</taxon>
        <taxon>Chlorophyta</taxon>
        <taxon>Pyramimonadophyceae</taxon>
        <taxon>Pyramimonadales</taxon>
        <taxon>Pyramimonadaceae</taxon>
        <taxon>Cymbomonas</taxon>
    </lineage>
</organism>
<feature type="compositionally biased region" description="Basic residues" evidence="1">
    <location>
        <begin position="232"/>
        <end position="243"/>
    </location>
</feature>
<accession>A0AAE0G9T1</accession>